<dbReference type="Gene3D" id="2.150.10.10">
    <property type="entry name" value="Serralysin-like metalloprotease, C-terminal"/>
    <property type="match status" value="8"/>
</dbReference>
<dbReference type="Gene3D" id="2.60.40.3440">
    <property type="match status" value="2"/>
</dbReference>
<dbReference type="PANTHER" id="PTHR38340">
    <property type="entry name" value="S-LAYER PROTEIN"/>
    <property type="match status" value="1"/>
</dbReference>
<evidence type="ECO:0000256" key="6">
    <source>
        <dbReference type="ARBA" id="ARBA00023026"/>
    </source>
</evidence>
<dbReference type="InterPro" id="IPR001343">
    <property type="entry name" value="Hemolysn_Ca-bd"/>
</dbReference>
<gene>
    <name evidence="9" type="primary">cya_4</name>
    <name evidence="9" type="ORF">OCH7691_03170</name>
</gene>
<dbReference type="GO" id="GO:0016020">
    <property type="term" value="C:membrane"/>
    <property type="evidence" value="ECO:0007669"/>
    <property type="project" value="UniProtKB-SubCell"/>
</dbReference>
<dbReference type="InterPro" id="IPR018511">
    <property type="entry name" value="Hemolysin-typ_Ca-bd_CS"/>
</dbReference>
<dbReference type="GO" id="GO:0090729">
    <property type="term" value="F:toxin activity"/>
    <property type="evidence" value="ECO:0007669"/>
    <property type="project" value="UniProtKB-KW"/>
</dbReference>
<keyword evidence="6" id="KW-0843">Virulence</keyword>
<keyword evidence="4" id="KW-0800">Toxin</keyword>
<name>A0A1Y5TPQ8_9PROT</name>
<evidence type="ECO:0000313" key="10">
    <source>
        <dbReference type="Proteomes" id="UP000193200"/>
    </source>
</evidence>
<dbReference type="EMBL" id="FWFR01000003">
    <property type="protein sequence ID" value="SLN69235.1"/>
    <property type="molecule type" value="Genomic_DNA"/>
</dbReference>
<dbReference type="Proteomes" id="UP000193200">
    <property type="component" value="Unassembled WGS sequence"/>
</dbReference>
<feature type="compositionally biased region" description="Pro residues" evidence="8">
    <location>
        <begin position="1213"/>
        <end position="1274"/>
    </location>
</feature>
<feature type="compositionally biased region" description="Basic and acidic residues" evidence="8">
    <location>
        <begin position="79"/>
        <end position="91"/>
    </location>
</feature>
<dbReference type="GO" id="GO:0005509">
    <property type="term" value="F:calcium ion binding"/>
    <property type="evidence" value="ECO:0007669"/>
    <property type="project" value="InterPro"/>
</dbReference>
<reference evidence="9 10" key="1">
    <citation type="submission" date="2017-03" db="EMBL/GenBank/DDBJ databases">
        <authorList>
            <person name="Afonso C.L."/>
            <person name="Miller P.J."/>
            <person name="Scott M.A."/>
            <person name="Spackman E."/>
            <person name="Goraichik I."/>
            <person name="Dimitrov K.M."/>
            <person name="Suarez D.L."/>
            <person name="Swayne D.E."/>
        </authorList>
    </citation>
    <scope>NUCLEOTIDE SEQUENCE [LARGE SCALE GENOMIC DNA]</scope>
    <source>
        <strain evidence="9 10">CECT 7691</strain>
    </source>
</reference>
<feature type="region of interest" description="Disordered" evidence="8">
    <location>
        <begin position="1200"/>
        <end position="1284"/>
    </location>
</feature>
<dbReference type="GO" id="GO:0005576">
    <property type="term" value="C:extracellular region"/>
    <property type="evidence" value="ECO:0007669"/>
    <property type="project" value="UniProtKB-SubCell"/>
</dbReference>
<keyword evidence="5" id="KW-0677">Repeat</keyword>
<evidence type="ECO:0000256" key="8">
    <source>
        <dbReference type="SAM" id="MobiDB-lite"/>
    </source>
</evidence>
<accession>A0A1Y5TPQ8</accession>
<evidence type="ECO:0000256" key="4">
    <source>
        <dbReference type="ARBA" id="ARBA00022656"/>
    </source>
</evidence>
<evidence type="ECO:0000256" key="2">
    <source>
        <dbReference type="ARBA" id="ARBA00004613"/>
    </source>
</evidence>
<dbReference type="InterPro" id="IPR050557">
    <property type="entry name" value="RTX_toxin/Mannuronan_C5-epim"/>
</dbReference>
<dbReference type="InParanoid" id="A0A1Y5TPQ8"/>
<feature type="region of interest" description="Disordered" evidence="8">
    <location>
        <begin position="48"/>
        <end position="222"/>
    </location>
</feature>
<dbReference type="OrthoDB" id="7875798at2"/>
<dbReference type="PRINTS" id="PR00313">
    <property type="entry name" value="CABNDNGRPT"/>
</dbReference>
<evidence type="ECO:0000256" key="3">
    <source>
        <dbReference type="ARBA" id="ARBA00022525"/>
    </source>
</evidence>
<evidence type="ECO:0000256" key="1">
    <source>
        <dbReference type="ARBA" id="ARBA00004370"/>
    </source>
</evidence>
<dbReference type="PRINTS" id="PR01488">
    <property type="entry name" value="RTXTOXINA"/>
</dbReference>
<dbReference type="Pfam" id="PF00353">
    <property type="entry name" value="HemolysinCabind"/>
    <property type="match status" value="13"/>
</dbReference>
<dbReference type="NCBIfam" id="NF012211">
    <property type="entry name" value="tand_rpt_95"/>
    <property type="match status" value="4"/>
</dbReference>
<dbReference type="SUPFAM" id="SSF51120">
    <property type="entry name" value="beta-Roll"/>
    <property type="match status" value="6"/>
</dbReference>
<dbReference type="InterPro" id="IPR011049">
    <property type="entry name" value="Serralysin-like_metalloprot_C"/>
</dbReference>
<evidence type="ECO:0000256" key="5">
    <source>
        <dbReference type="ARBA" id="ARBA00022737"/>
    </source>
</evidence>
<dbReference type="Pfam" id="PF17963">
    <property type="entry name" value="Big_9"/>
    <property type="match status" value="4"/>
</dbReference>
<dbReference type="Gene3D" id="2.60.40.2810">
    <property type="match status" value="2"/>
</dbReference>
<protein>
    <submittedName>
        <fullName evidence="9">Bifunctional hemolysin/adenylate cyclase</fullName>
    </submittedName>
</protein>
<dbReference type="PROSITE" id="PS00330">
    <property type="entry name" value="HEMOLYSIN_CALCIUM"/>
    <property type="match status" value="6"/>
</dbReference>
<comment type="subcellular location">
    <subcellularLocation>
        <location evidence="1">Membrane</location>
    </subcellularLocation>
    <subcellularLocation>
        <location evidence="2">Secreted</location>
    </subcellularLocation>
</comment>
<evidence type="ECO:0000313" key="9">
    <source>
        <dbReference type="EMBL" id="SLN69235.1"/>
    </source>
</evidence>
<organism evidence="9 10">
    <name type="scientific">Oceanibacterium hippocampi</name>
    <dbReference type="NCBI Taxonomy" id="745714"/>
    <lineage>
        <taxon>Bacteria</taxon>
        <taxon>Pseudomonadati</taxon>
        <taxon>Pseudomonadota</taxon>
        <taxon>Alphaproteobacteria</taxon>
        <taxon>Sneathiellales</taxon>
        <taxon>Sneathiellaceae</taxon>
        <taxon>Oceanibacterium</taxon>
    </lineage>
</organism>
<dbReference type="RefSeq" id="WP_085884540.1">
    <property type="nucleotide sequence ID" value="NZ_FWFR01000003.1"/>
</dbReference>
<keyword evidence="3" id="KW-0964">Secreted</keyword>
<dbReference type="InterPro" id="IPR003995">
    <property type="entry name" value="RTX_toxin_determinant-A"/>
</dbReference>
<sequence length="2113" mass="219761">MPSRYDDFMNSLYSLFNQSSGTTANNSLWPIDLFGLESAWDMYARYGTSGDDKMTGSSQDETFYGGAGEDTIRGGSGDDEIHGEDGADRLEGQNGDDQMDGGAGNDYLNGGNGDDIVYGGDGNDDVRGGAGNDEVHGGDNNDTVRGNDGDDQLFGDGGDDKLYGGDGDDELNGGEGSDLLKGQDGDDELYGDAGNDKLYGGTGDDVLNGGDGDDRLYGEAGDDMLYGDDGDDVLKGQNGEDTLYGGAGDDLLHGGADADALFGGDGDDSLYGADGDDILNGGTGINYLSGGNGNDTAAYFAQSADFDVFRLEDGKIVVISKDQQTIDTLYKVEYIQFADKILATDDPSIPLFGSSADIHVEGTDLDDVLEGGDGNDTISGADGDDVLIGGSGRGNDTLIGGSGKDWVVYTSADESIRVDLAEGVASGDPDIGVDTLIGIENVVAGRGDDMIIGDAGDNVLVGHDGDDVISGGGGEDVLLGGAGYDVVTIDGNIGDYQKQAETEIIRVPGHRGEQPTFQAVEVSFSNGTDTIKVGGVEEVRFADRTVFLDGRNNGPDAANDSYSVAGNTFGVAAAGGLLANDGDFDGDQLQVVAFTGETAEGGQITVNADGSFSYVPPAGFNGADSFTYEISDGRGGSSTATVELNVTAVNQAPEAAADAVAAKAGQPVTFDVLANDSDADGDVLTVSGIASQPSHGVVTVNGNGTITYVPADGYTGEDSFSYRVSDGNGGSSVATVRIDVAAVNVGPTASDDVATTDQGSSIVIDVLANDSDGDGDALSIQAITEQPAHGSVFINNDGTITYTPAEGFHGEDSFKYRVGDGNGGFSIATASVLVNKINAVPEATDDFIGVDAGQSIVIDVLANDVDADGDALAIDGIVQQPAHGLVTVNADGTLTYVPADGFSGEDTFVYRATDAQGATATATVIITVDPVSGNLDWGVTPTILGTDANDRIYGVDGVNDVISGGAGADWMDGGSGDDSYLVDNVNDVIGERYARGFDTAVSSVDYSIEYNYEIESIRLVGSANINATGNANRNLLIGNDGDNRLDGLSYWDTLRGGKGNDTYYAHYGDSVEEKANEGIDTVYLDTYKTGKLWDNVENLILTGSEAWPVHGNDLDNRIVGNLGANKMYGYAGNDTLEGGAGNDTLDGGDGLDVAVYSGNASDYTVSKNAYGDYVVKSNGTGEGTDTLSNIEVLRFADGDKTIGEWNGGQTPTDPTPTDPTPTDPTPTDPTPTDPTPTDPTPTDPTPTDPTPTDPTPTDPTPTDPTPTDPVPADPIPVDSSGSISTPGLTGANVLKAPHITQAAEAEDVVAVRLYNYGSSAEDSGYKTFGQVFAKGDVPSGTGLTAMIDGVEVPLQMDVKATHDDGSVRHAVLTVASPALDAGEAIDVMLKTSSDPAPTGSVSIASILDGGYDVDVDMKFGSKSYHIEAADVLADALQSGDYTTWLNGPLTSEYSVQVDVTDMIQVRFDIRANADGTVTTDVVFSNSHTFSIDTQNVTYDVSIKQNGQVVESHNNLQHHQNGTWHAQVESDGGNSVQVIYDVDYLIETGAIPAIDTSMGAREGEVVSAYDGLVNDNDPMSNAGVRESMPAPGGRDDIGLMPAWTVDYLLSQDARAEAVMLRNADASGSVPWHYIDEATGDVVSVEDHPRLYLGSANVGNATTPVGGASAAGTGWEPDSAHQPALNYVPYLITGSQYYRDELKAQVSWTIGAVDPNYREDGEGLMERGNQVRGQAWTMRNLGDAAYILPDDDQMKGYFESILDKNLEAYVQKYVIDGAYDSAGELEGFIWRDRYVAPGAVAPWEDDFFTMAMGTLASRGYDLAQTMLEWKANWTVGRFLAEEQGFNPYVATSYRIFVRDEQTGTHFSSWDQLYTDSNDGSTSLVGTPNAADGYPAIAAGALATMIDAGVDGAVEAFGFVVGETVSMHANYEKNGVFHLAPLIGSDGDRLGEEDYIIGNDSANTLTGTNANEFLHGLKGNDVISGGGGADWVFGGDGNDKLYGNAGDDQLFGGKGNDQLTGGSGNDLLNGGAGADQFIFDSNGTGKDVIEDFETGLDDIVLKANMNGNGIDSGADALAAISANSDGDAVIDLGNGNHITLLGVDPDDLSASDFIFN</sequence>
<evidence type="ECO:0000256" key="7">
    <source>
        <dbReference type="ARBA" id="ARBA00023136"/>
    </source>
</evidence>
<dbReference type="PANTHER" id="PTHR38340:SF1">
    <property type="entry name" value="S-LAYER PROTEIN"/>
    <property type="match status" value="1"/>
</dbReference>
<proteinExistence type="predicted"/>
<keyword evidence="7" id="KW-0472">Membrane</keyword>
<keyword evidence="10" id="KW-1185">Reference proteome</keyword>